<evidence type="ECO:0000313" key="2">
    <source>
        <dbReference type="EMBL" id="CAI5454564.1"/>
    </source>
</evidence>
<keyword evidence="3" id="KW-1185">Reference proteome</keyword>
<accession>A0A9P1IYB0</accession>
<dbReference type="Proteomes" id="UP001152747">
    <property type="component" value="Unassembled WGS sequence"/>
</dbReference>
<dbReference type="AlphaFoldDB" id="A0A9P1IYB0"/>
<name>A0A9P1IYB0_9PELO</name>
<proteinExistence type="predicted"/>
<sequence>MSSALVFSVLLVAVSAQFYDFGQVQQQQYHPNNVQYDYIDDGEAYYQMMQHQQIQKQLQMQQQYYAMMRPYPKRSYSKQIMRACGCEHAKTYAEYLKYRDFIKQQRMMMNYYNMFRM</sequence>
<dbReference type="EMBL" id="CANHGI010000006">
    <property type="protein sequence ID" value="CAI5454564.1"/>
    <property type="molecule type" value="Genomic_DNA"/>
</dbReference>
<organism evidence="2 3">
    <name type="scientific">Caenorhabditis angaria</name>
    <dbReference type="NCBI Taxonomy" id="860376"/>
    <lineage>
        <taxon>Eukaryota</taxon>
        <taxon>Metazoa</taxon>
        <taxon>Ecdysozoa</taxon>
        <taxon>Nematoda</taxon>
        <taxon>Chromadorea</taxon>
        <taxon>Rhabditida</taxon>
        <taxon>Rhabditina</taxon>
        <taxon>Rhabditomorpha</taxon>
        <taxon>Rhabditoidea</taxon>
        <taxon>Rhabditidae</taxon>
        <taxon>Peloderinae</taxon>
        <taxon>Caenorhabditis</taxon>
    </lineage>
</organism>
<keyword evidence="1" id="KW-0732">Signal</keyword>
<evidence type="ECO:0000313" key="3">
    <source>
        <dbReference type="Proteomes" id="UP001152747"/>
    </source>
</evidence>
<protein>
    <submittedName>
        <fullName evidence="2">Uncharacterized protein</fullName>
    </submittedName>
</protein>
<gene>
    <name evidence="2" type="ORF">CAMP_LOCUS17201</name>
</gene>
<evidence type="ECO:0000256" key="1">
    <source>
        <dbReference type="SAM" id="SignalP"/>
    </source>
</evidence>
<comment type="caution">
    <text evidence="2">The sequence shown here is derived from an EMBL/GenBank/DDBJ whole genome shotgun (WGS) entry which is preliminary data.</text>
</comment>
<feature type="signal peptide" evidence="1">
    <location>
        <begin position="1"/>
        <end position="16"/>
    </location>
</feature>
<feature type="chain" id="PRO_5040240781" evidence="1">
    <location>
        <begin position="17"/>
        <end position="117"/>
    </location>
</feature>
<reference evidence="2" key="1">
    <citation type="submission" date="2022-11" db="EMBL/GenBank/DDBJ databases">
        <authorList>
            <person name="Kikuchi T."/>
        </authorList>
    </citation>
    <scope>NUCLEOTIDE SEQUENCE</scope>
    <source>
        <strain evidence="2">PS1010</strain>
    </source>
</reference>